<keyword evidence="4" id="KW-1185">Reference proteome</keyword>
<organism evidence="3 4">
    <name type="scientific">Flammeovirga pectinis</name>
    <dbReference type="NCBI Taxonomy" id="2494373"/>
    <lineage>
        <taxon>Bacteria</taxon>
        <taxon>Pseudomonadati</taxon>
        <taxon>Bacteroidota</taxon>
        <taxon>Cytophagia</taxon>
        <taxon>Cytophagales</taxon>
        <taxon>Flammeovirgaceae</taxon>
        <taxon>Flammeovirga</taxon>
    </lineage>
</organism>
<keyword evidence="1" id="KW-0175">Coiled coil</keyword>
<name>A0A3S9P3H5_9BACT</name>
<feature type="transmembrane region" description="Helical" evidence="2">
    <location>
        <begin position="16"/>
        <end position="34"/>
    </location>
</feature>
<dbReference type="KEGG" id="fll:EI427_10595"/>
<dbReference type="EMBL" id="CP034562">
    <property type="protein sequence ID" value="AZQ62668.1"/>
    <property type="molecule type" value="Genomic_DNA"/>
</dbReference>
<evidence type="ECO:0000313" key="4">
    <source>
        <dbReference type="Proteomes" id="UP000267268"/>
    </source>
</evidence>
<dbReference type="AlphaFoldDB" id="A0A3S9P3H5"/>
<proteinExistence type="predicted"/>
<protein>
    <recommendedName>
        <fullName evidence="5">Chromosome segregation protein SMC</fullName>
    </recommendedName>
</protein>
<keyword evidence="2" id="KW-0472">Membrane</keyword>
<dbReference type="Proteomes" id="UP000267268">
    <property type="component" value="Chromosome 1"/>
</dbReference>
<keyword evidence="2" id="KW-1133">Transmembrane helix</keyword>
<sequence>MTNPIFNSKLSNRRKILIGLVITLLTLNLLQLYLNSDDTTRLQERVQSKNVELALTYTKLDSISSELNKQIQILKLLNEETESLQKVKDNLEKEKRELRSNQLLEEYRYNEIRKKVSMYEELLAQKDKKITSLKHVNDSLISENYHLKEEKTSLTSKINNLKSHQGELEKELHKAKRLIAFDIYTLGGDKKGNLTRADKLKMKKTDQIIVQFKVPKNDVVEAGNKQVFLCLIDPDGATIYNPNNTTRFFKLEDNGENIFYTSNTWFEYKNDEKIIQVTYDKKNLMTKGDYSAQLYCDGYFIGKTTFSIY</sequence>
<gene>
    <name evidence="3" type="ORF">EI427_10595</name>
</gene>
<reference evidence="3 4" key="1">
    <citation type="submission" date="2018-12" db="EMBL/GenBank/DDBJ databases">
        <title>Flammeovirga pectinis sp. nov., isolated from the gut of the Korean scallop, Patinopecten yessoensis.</title>
        <authorList>
            <person name="Bae J.-W."/>
            <person name="Jeong Y.-S."/>
            <person name="Kang W."/>
        </authorList>
    </citation>
    <scope>NUCLEOTIDE SEQUENCE [LARGE SCALE GENOMIC DNA]</scope>
    <source>
        <strain evidence="3 4">L12M1</strain>
    </source>
</reference>
<evidence type="ECO:0008006" key="5">
    <source>
        <dbReference type="Google" id="ProtNLM"/>
    </source>
</evidence>
<evidence type="ECO:0000256" key="1">
    <source>
        <dbReference type="SAM" id="Coils"/>
    </source>
</evidence>
<keyword evidence="2" id="KW-0812">Transmembrane</keyword>
<evidence type="ECO:0000256" key="2">
    <source>
        <dbReference type="SAM" id="Phobius"/>
    </source>
</evidence>
<dbReference type="RefSeq" id="WP_126614398.1">
    <property type="nucleotide sequence ID" value="NZ_CP034562.1"/>
</dbReference>
<evidence type="ECO:0000313" key="3">
    <source>
        <dbReference type="EMBL" id="AZQ62668.1"/>
    </source>
</evidence>
<dbReference type="OrthoDB" id="848185at2"/>
<feature type="coiled-coil region" evidence="1">
    <location>
        <begin position="60"/>
        <end position="104"/>
    </location>
</feature>
<accession>A0A3S9P3H5</accession>